<dbReference type="AlphaFoldDB" id="A0AAV6VX75"/>
<organism evidence="1 2">
    <name type="scientific">Oedothorax gibbosus</name>
    <dbReference type="NCBI Taxonomy" id="931172"/>
    <lineage>
        <taxon>Eukaryota</taxon>
        <taxon>Metazoa</taxon>
        <taxon>Ecdysozoa</taxon>
        <taxon>Arthropoda</taxon>
        <taxon>Chelicerata</taxon>
        <taxon>Arachnida</taxon>
        <taxon>Araneae</taxon>
        <taxon>Araneomorphae</taxon>
        <taxon>Entelegynae</taxon>
        <taxon>Araneoidea</taxon>
        <taxon>Linyphiidae</taxon>
        <taxon>Erigoninae</taxon>
        <taxon>Oedothorax</taxon>
    </lineage>
</organism>
<accession>A0AAV6VX75</accession>
<dbReference type="EMBL" id="JAFNEN010000014">
    <property type="protein sequence ID" value="KAG8200676.1"/>
    <property type="molecule type" value="Genomic_DNA"/>
</dbReference>
<keyword evidence="2" id="KW-1185">Reference proteome</keyword>
<comment type="caution">
    <text evidence="1">The sequence shown here is derived from an EMBL/GenBank/DDBJ whole genome shotgun (WGS) entry which is preliminary data.</text>
</comment>
<evidence type="ECO:0000313" key="2">
    <source>
        <dbReference type="Proteomes" id="UP000827092"/>
    </source>
</evidence>
<reference evidence="1 2" key="1">
    <citation type="journal article" date="2022" name="Nat. Ecol. Evol.">
        <title>A masculinizing supergene underlies an exaggerated male reproductive morph in a spider.</title>
        <authorList>
            <person name="Hendrickx F."/>
            <person name="De Corte Z."/>
            <person name="Sonet G."/>
            <person name="Van Belleghem S.M."/>
            <person name="Kostlbacher S."/>
            <person name="Vangestel C."/>
        </authorList>
    </citation>
    <scope>NUCLEOTIDE SEQUENCE [LARGE SCALE GENOMIC DNA]</scope>
    <source>
        <strain evidence="1">W744_W776</strain>
    </source>
</reference>
<protein>
    <submittedName>
        <fullName evidence="1">Uncharacterized protein</fullName>
    </submittedName>
</protein>
<evidence type="ECO:0000313" key="1">
    <source>
        <dbReference type="EMBL" id="KAG8200676.1"/>
    </source>
</evidence>
<dbReference type="Proteomes" id="UP000827092">
    <property type="component" value="Unassembled WGS sequence"/>
</dbReference>
<sequence length="93" mass="10466">MAQVNVVDTAVHLPTADIIPDQKGNGPRLLNLDTFSQRDERWILILWPWARICASGCSCPPVTLSGNFIRPSVYRKISPHFRNSVCRSDMDVT</sequence>
<proteinExistence type="predicted"/>
<name>A0AAV6VX75_9ARAC</name>
<gene>
    <name evidence="1" type="ORF">JTE90_022294</name>
</gene>